<feature type="signal peptide" evidence="13">
    <location>
        <begin position="1"/>
        <end position="20"/>
    </location>
</feature>
<evidence type="ECO:0000313" key="16">
    <source>
        <dbReference type="Proteomes" id="UP000593561"/>
    </source>
</evidence>
<dbReference type="GO" id="GO:0071949">
    <property type="term" value="F:FAD binding"/>
    <property type="evidence" value="ECO:0007669"/>
    <property type="project" value="InterPro"/>
</dbReference>
<dbReference type="InterPro" id="IPR036318">
    <property type="entry name" value="FAD-bd_PCMH-like_sf"/>
</dbReference>
<evidence type="ECO:0000256" key="1">
    <source>
        <dbReference type="ARBA" id="ARBA00001974"/>
    </source>
</evidence>
<dbReference type="Gene3D" id="3.40.462.20">
    <property type="match status" value="1"/>
</dbReference>
<comment type="similarity">
    <text evidence="3">Belongs to the oxygen-dependent FAD-linked oxidoreductase family.</text>
</comment>
<dbReference type="InterPro" id="IPR016166">
    <property type="entry name" value="FAD-bd_PCMH"/>
</dbReference>
<keyword evidence="8" id="KW-0547">Nucleotide-binding</keyword>
<keyword evidence="16" id="KW-1185">Reference proteome</keyword>
<evidence type="ECO:0000256" key="6">
    <source>
        <dbReference type="ARBA" id="ARBA00022630"/>
    </source>
</evidence>
<comment type="cofactor">
    <cofactor evidence="1">
        <name>FAD</name>
        <dbReference type="ChEBI" id="CHEBI:57692"/>
    </cofactor>
</comment>
<dbReference type="PROSITE" id="PS51387">
    <property type="entry name" value="FAD_PCMH"/>
    <property type="match status" value="1"/>
</dbReference>
<keyword evidence="7 13" id="KW-0732">Signal</keyword>
<feature type="chain" id="PRO_5029516812" description="FAD-binding PCMH-type domain-containing protein" evidence="13">
    <location>
        <begin position="21"/>
        <end position="469"/>
    </location>
</feature>
<evidence type="ECO:0000256" key="5">
    <source>
        <dbReference type="ARBA" id="ARBA00022525"/>
    </source>
</evidence>
<sequence length="469" mass="51958">MFPFLLIVLLSLSWRTSASAQPAQEFLHCLSLRFHNSSSFAKLVYTQHNSSYSSVLKSSAQSLRFTTPSTPTPLAIVTPLHAPHIQAAVHCCRKHGLQVRTRSGGHDFEGLSYTTAYKVPFVVIDLVNLRSVQVNVEKATLHFCTSKQSCYWCCAKLLLVFCCNAGQSLTELYYEIARKSRTLAFPAGIGHTVGLGGHLSGGGYGVLFRKYGLGADNVIDARLIDVKGRILDKKSMGEDLFWAIRGGGGGSFGIVLAWKLKLVPVPANVTVFTLSKTLEQNATELVHQWQYIAHKLPKEIHTSIIISRVNSSENEKMTVQASFTGIFLGSTDELVPLIEEKFPQLGIVKEDCFEMSWAESNLCATQCPIGVSLETLLERSQKSVLSKTFFKAKSDYVKQLIPESAFQGLWPKFYEDGAKFASMVFVAFGGKMEEISETESPYPHRAGNLYSILYVWTGKKRKIKLLTSS</sequence>
<dbReference type="GO" id="GO:0016491">
    <property type="term" value="F:oxidoreductase activity"/>
    <property type="evidence" value="ECO:0007669"/>
    <property type="project" value="UniProtKB-KW"/>
</dbReference>
<keyword evidence="4" id="KW-0134">Cell wall</keyword>
<dbReference type="SUPFAM" id="SSF56176">
    <property type="entry name" value="FAD-binding/transporter-associated domain-like"/>
    <property type="match status" value="1"/>
</dbReference>
<dbReference type="InterPro" id="IPR016167">
    <property type="entry name" value="FAD-bd_PCMH_sub1"/>
</dbReference>
<dbReference type="InterPro" id="IPR006094">
    <property type="entry name" value="Oxid_FAD_bind_N"/>
</dbReference>
<comment type="subcellular location">
    <subcellularLocation>
        <location evidence="2">Secreted</location>
        <location evidence="2">Cell wall</location>
    </subcellularLocation>
</comment>
<accession>A0A7J8S7T6</accession>
<keyword evidence="5" id="KW-0964">Secreted</keyword>
<dbReference type="Gene3D" id="3.30.465.10">
    <property type="match status" value="1"/>
</dbReference>
<evidence type="ECO:0000256" key="3">
    <source>
        <dbReference type="ARBA" id="ARBA00005466"/>
    </source>
</evidence>
<keyword evidence="9" id="KW-0274">FAD</keyword>
<dbReference type="InterPro" id="IPR016169">
    <property type="entry name" value="FAD-bd_PCMH_sub2"/>
</dbReference>
<comment type="caution">
    <text evidence="15">The sequence shown here is derived from an EMBL/GenBank/DDBJ whole genome shotgun (WGS) entry which is preliminary data.</text>
</comment>
<evidence type="ECO:0000256" key="2">
    <source>
        <dbReference type="ARBA" id="ARBA00004191"/>
    </source>
</evidence>
<organism evidence="15 16">
    <name type="scientific">Gossypium davidsonii</name>
    <name type="common">Davidson's cotton</name>
    <name type="synonym">Gossypium klotzschianum subsp. davidsonii</name>
    <dbReference type="NCBI Taxonomy" id="34287"/>
    <lineage>
        <taxon>Eukaryota</taxon>
        <taxon>Viridiplantae</taxon>
        <taxon>Streptophyta</taxon>
        <taxon>Embryophyta</taxon>
        <taxon>Tracheophyta</taxon>
        <taxon>Spermatophyta</taxon>
        <taxon>Magnoliopsida</taxon>
        <taxon>eudicotyledons</taxon>
        <taxon>Gunneridae</taxon>
        <taxon>Pentapetalae</taxon>
        <taxon>rosids</taxon>
        <taxon>malvids</taxon>
        <taxon>Malvales</taxon>
        <taxon>Malvaceae</taxon>
        <taxon>Malvoideae</taxon>
        <taxon>Gossypium</taxon>
    </lineage>
</organism>
<dbReference type="Proteomes" id="UP000593561">
    <property type="component" value="Unassembled WGS sequence"/>
</dbReference>
<evidence type="ECO:0000256" key="12">
    <source>
        <dbReference type="ARBA" id="ARBA00023180"/>
    </source>
</evidence>
<keyword evidence="10" id="KW-0560">Oxidoreductase</keyword>
<evidence type="ECO:0000256" key="7">
    <source>
        <dbReference type="ARBA" id="ARBA00022729"/>
    </source>
</evidence>
<protein>
    <recommendedName>
        <fullName evidence="14">FAD-binding PCMH-type domain-containing protein</fullName>
    </recommendedName>
</protein>
<feature type="domain" description="FAD-binding PCMH-type" evidence="14">
    <location>
        <begin position="69"/>
        <end position="265"/>
    </location>
</feature>
<name>A0A7J8S7T6_GOSDV</name>
<evidence type="ECO:0000256" key="9">
    <source>
        <dbReference type="ARBA" id="ARBA00022827"/>
    </source>
</evidence>
<evidence type="ECO:0000256" key="11">
    <source>
        <dbReference type="ARBA" id="ARBA00023157"/>
    </source>
</evidence>
<evidence type="ECO:0000256" key="4">
    <source>
        <dbReference type="ARBA" id="ARBA00022512"/>
    </source>
</evidence>
<dbReference type="EMBL" id="JABFAC010000008">
    <property type="protein sequence ID" value="MBA0621890.1"/>
    <property type="molecule type" value="Genomic_DNA"/>
</dbReference>
<dbReference type="FunFam" id="3.30.43.10:FF:000004">
    <property type="entry name" value="Berberine bridge enzyme-like 15"/>
    <property type="match status" value="1"/>
</dbReference>
<keyword evidence="12" id="KW-0325">Glycoprotein</keyword>
<evidence type="ECO:0000313" key="15">
    <source>
        <dbReference type="EMBL" id="MBA0621890.1"/>
    </source>
</evidence>
<proteinExistence type="inferred from homology"/>
<keyword evidence="11" id="KW-1015">Disulfide bond</keyword>
<dbReference type="AlphaFoldDB" id="A0A7J8S7T6"/>
<dbReference type="Pfam" id="PF01565">
    <property type="entry name" value="FAD_binding_4"/>
    <property type="match status" value="2"/>
</dbReference>
<keyword evidence="6" id="KW-0285">Flavoprotein</keyword>
<evidence type="ECO:0000256" key="8">
    <source>
        <dbReference type="ARBA" id="ARBA00022741"/>
    </source>
</evidence>
<gene>
    <name evidence="15" type="ORF">Godav_007471</name>
</gene>
<evidence type="ECO:0000256" key="10">
    <source>
        <dbReference type="ARBA" id="ARBA00023002"/>
    </source>
</evidence>
<dbReference type="PANTHER" id="PTHR32448">
    <property type="entry name" value="OS08G0158400 PROTEIN"/>
    <property type="match status" value="1"/>
</dbReference>
<reference evidence="15 16" key="1">
    <citation type="journal article" date="2019" name="Genome Biol. Evol.">
        <title>Insights into the evolution of the New World diploid cottons (Gossypium, subgenus Houzingenia) based on genome sequencing.</title>
        <authorList>
            <person name="Grover C.E."/>
            <person name="Arick M.A. 2nd"/>
            <person name="Thrash A."/>
            <person name="Conover J.L."/>
            <person name="Sanders W.S."/>
            <person name="Peterson D.G."/>
            <person name="Frelichowski J.E."/>
            <person name="Scheffler J.A."/>
            <person name="Scheffler B.E."/>
            <person name="Wendel J.F."/>
        </authorList>
    </citation>
    <scope>NUCLEOTIDE SEQUENCE [LARGE SCALE GENOMIC DNA]</scope>
    <source>
        <strain evidence="15">27</strain>
        <tissue evidence="15">Leaf</tissue>
    </source>
</reference>
<evidence type="ECO:0000259" key="14">
    <source>
        <dbReference type="PROSITE" id="PS51387"/>
    </source>
</evidence>
<evidence type="ECO:0000256" key="13">
    <source>
        <dbReference type="SAM" id="SignalP"/>
    </source>
</evidence>
<dbReference type="Gene3D" id="3.30.43.10">
    <property type="entry name" value="Uridine Diphospho-n-acetylenolpyruvylglucosamine Reductase, domain 2"/>
    <property type="match status" value="1"/>
</dbReference>